<evidence type="ECO:0000256" key="16">
    <source>
        <dbReference type="ARBA" id="ARBA00023306"/>
    </source>
</evidence>
<evidence type="ECO:0000256" key="9">
    <source>
        <dbReference type="ARBA" id="ARBA00022692"/>
    </source>
</evidence>
<sequence>METEGFLTPRKLIQSALARTSSRTSMASSPSVMAVRTPTSLSRNSTSSCNNTTGSRFNLLPVLQTPPSRIFKGRIMNPFEPHLTERFHLPMIGSPSLFQRPNTPQNSSITQFEWTIDEVSSLGPANVEPHETQFIETPDPVAEARVQAAISTYFKEYSIVPSPIDCPLRNQKIVLSKDSINTTSTASGPGQAKRKHRNGMCQTVLSFPPNLPQEVEDMLQKYLTYNEDQQQKHDGSLDVSSASSIDHDARDASLRRKLFNTSAVIDDRDSDGSGASRYGNSTDDFDLRALSPAPQSPEVVVVQDKMSEQDLKRSRYYGSQDVLNHIVESDADSSFGALSPISKSLASLSPIEAFEQHHSDADAIYRSTPEPSTTFHSDNLSAELNESRQYLSGSIKHTELTDVLAEANLSNEGEKSHVLSSQSFDCSQMTHHSTTPLRGYRRRENRRTNRKNLSQSFLQFSDKDRAEDSIPQTDTECDLLIVRNTASKALSPIKEIAGLSESVLRCVNFYRTDSGFNEESQSNDFAHELSDKPGITMGHGHGHGPPYKVPDASIYKVADAPELVEVERALARRGLKDPWLRNEVWRYNVKQFSTHRSRLVTFLFKGFPLGFAAFVATIGVEYALGIDYHGGHGHGDGGHGHGDEKGHGSGHH</sequence>
<feature type="region of interest" description="Disordered" evidence="17">
    <location>
        <begin position="18"/>
        <end position="52"/>
    </location>
</feature>
<dbReference type="PANTHER" id="PTHR14728">
    <property type="entry name" value="PROTEIN AURORA BOREALIS"/>
    <property type="match status" value="1"/>
</dbReference>
<dbReference type="Pfam" id="PF08122">
    <property type="entry name" value="NDUF_B12"/>
    <property type="match status" value="1"/>
</dbReference>
<evidence type="ECO:0000256" key="6">
    <source>
        <dbReference type="ARBA" id="ARBA00022448"/>
    </source>
</evidence>
<feature type="compositionally biased region" description="Basic residues" evidence="17">
    <location>
        <begin position="439"/>
        <end position="450"/>
    </location>
</feature>
<reference evidence="18" key="2">
    <citation type="submission" date="2020-05" db="UniProtKB">
        <authorList>
            <consortium name="EnsemblMetazoa"/>
        </authorList>
    </citation>
    <scope>IDENTIFICATION</scope>
    <source>
        <strain evidence="18">Indian</strain>
    </source>
</reference>
<dbReference type="STRING" id="30069.A0A182Y1K0"/>
<comment type="similarity">
    <text evidence="3">Belongs to the complex I NDUFB3 subunit family.</text>
</comment>
<evidence type="ECO:0000256" key="15">
    <source>
        <dbReference type="ARBA" id="ARBA00023136"/>
    </source>
</evidence>
<accession>A0A182Y1K0</accession>
<dbReference type="GO" id="GO:0005634">
    <property type="term" value="C:nucleus"/>
    <property type="evidence" value="ECO:0007669"/>
    <property type="project" value="TreeGrafter"/>
</dbReference>
<evidence type="ECO:0000256" key="2">
    <source>
        <dbReference type="ARBA" id="ARBA00004298"/>
    </source>
</evidence>
<evidence type="ECO:0000256" key="7">
    <source>
        <dbReference type="ARBA" id="ARBA00022618"/>
    </source>
</evidence>
<keyword evidence="14" id="KW-0496">Mitochondrion</keyword>
<evidence type="ECO:0000256" key="3">
    <source>
        <dbReference type="ARBA" id="ARBA00005667"/>
    </source>
</evidence>
<evidence type="ECO:0000256" key="5">
    <source>
        <dbReference type="ARBA" id="ARBA00020055"/>
    </source>
</evidence>
<keyword evidence="11" id="KW-0999">Mitochondrion inner membrane</keyword>
<dbReference type="GO" id="GO:0051301">
    <property type="term" value="P:cell division"/>
    <property type="evidence" value="ECO:0007669"/>
    <property type="project" value="UniProtKB-KW"/>
</dbReference>
<dbReference type="InterPro" id="IPR023252">
    <property type="entry name" value="Aurora_borealis_protein"/>
</dbReference>
<keyword evidence="6" id="KW-0813">Transport</keyword>
<comment type="similarity">
    <text evidence="4">Belongs to the BORA family.</text>
</comment>
<comment type="function">
    <text evidence="1">Accessory subunit of the mitochondrial membrane respiratory chain NADH dehydrogenase (Complex I), that is believed not to be involved in catalysis. Complex I functions in the transfer of electrons from NADH to the respiratory chain. The immediate electron acceptor for the enzyme is believed to be ubiquinone.</text>
</comment>
<evidence type="ECO:0000256" key="13">
    <source>
        <dbReference type="ARBA" id="ARBA00022989"/>
    </source>
</evidence>
<keyword evidence="15" id="KW-0472">Membrane</keyword>
<feature type="compositionally biased region" description="Polar residues" evidence="17">
    <location>
        <begin position="420"/>
        <end position="436"/>
    </location>
</feature>
<keyword evidence="12" id="KW-0249">Electron transport</keyword>
<dbReference type="GO" id="GO:0005743">
    <property type="term" value="C:mitochondrial inner membrane"/>
    <property type="evidence" value="ECO:0007669"/>
    <property type="project" value="UniProtKB-SubCell"/>
</dbReference>
<keyword evidence="9" id="KW-0812">Transmembrane</keyword>
<dbReference type="GO" id="GO:0060236">
    <property type="term" value="P:regulation of mitotic spindle organization"/>
    <property type="evidence" value="ECO:0007669"/>
    <property type="project" value="TreeGrafter"/>
</dbReference>
<evidence type="ECO:0000256" key="12">
    <source>
        <dbReference type="ARBA" id="ARBA00022982"/>
    </source>
</evidence>
<evidence type="ECO:0000313" key="18">
    <source>
        <dbReference type="EnsemblMetazoa" id="ASTEI02336-PA"/>
    </source>
</evidence>
<evidence type="ECO:0000313" key="19">
    <source>
        <dbReference type="Proteomes" id="UP000076408"/>
    </source>
</evidence>
<dbReference type="GO" id="GO:0019901">
    <property type="term" value="F:protein kinase binding"/>
    <property type="evidence" value="ECO:0007669"/>
    <property type="project" value="TreeGrafter"/>
</dbReference>
<evidence type="ECO:0000256" key="17">
    <source>
        <dbReference type="SAM" id="MobiDB-lite"/>
    </source>
</evidence>
<dbReference type="InterPro" id="IPR012576">
    <property type="entry name" value="NDUFB3"/>
</dbReference>
<dbReference type="VEuPathDB" id="VectorBase:ASTEI02336"/>
<keyword evidence="8" id="KW-0679">Respiratory chain</keyword>
<name>A0A182Y1K0_ANOST</name>
<dbReference type="OMA" id="RLHLPMI"/>
<dbReference type="Proteomes" id="UP000076408">
    <property type="component" value="Unassembled WGS sequence"/>
</dbReference>
<dbReference type="EnsemblMetazoa" id="ASTEI02336-RA">
    <property type="protein sequence ID" value="ASTEI02336-PA"/>
    <property type="gene ID" value="ASTEI02336"/>
</dbReference>
<dbReference type="VEuPathDB" id="VectorBase:ASTE004602"/>
<keyword evidence="19" id="KW-1185">Reference proteome</keyword>
<evidence type="ECO:0000256" key="11">
    <source>
        <dbReference type="ARBA" id="ARBA00022792"/>
    </source>
</evidence>
<feature type="region of interest" description="Disordered" evidence="17">
    <location>
        <begin position="420"/>
        <end position="456"/>
    </location>
</feature>
<protein>
    <recommendedName>
        <fullName evidence="5">Protein aurora borealis</fullName>
    </recommendedName>
</protein>
<keyword evidence="7" id="KW-0132">Cell division</keyword>
<dbReference type="AlphaFoldDB" id="A0A182Y1K0"/>
<keyword evidence="13" id="KW-1133">Transmembrane helix</keyword>
<comment type="subcellular location">
    <subcellularLocation>
        <location evidence="2">Mitochondrion inner membrane</location>
        <topology evidence="2">Single-pass membrane protein</topology>
        <orientation evidence="2">Matrix side</orientation>
    </subcellularLocation>
</comment>
<keyword evidence="16" id="KW-0131">Cell cycle</keyword>
<dbReference type="Pfam" id="PF15280">
    <property type="entry name" value="BORA_N"/>
    <property type="match status" value="1"/>
</dbReference>
<dbReference type="VEuPathDB" id="VectorBase:ASTEI20_033913"/>
<evidence type="ECO:0000256" key="8">
    <source>
        <dbReference type="ARBA" id="ARBA00022660"/>
    </source>
</evidence>
<organism evidence="18 19">
    <name type="scientific">Anopheles stephensi</name>
    <name type="common">Indo-Pakistan malaria mosquito</name>
    <dbReference type="NCBI Taxonomy" id="30069"/>
    <lineage>
        <taxon>Eukaryota</taxon>
        <taxon>Metazoa</taxon>
        <taxon>Ecdysozoa</taxon>
        <taxon>Arthropoda</taxon>
        <taxon>Hexapoda</taxon>
        <taxon>Insecta</taxon>
        <taxon>Pterygota</taxon>
        <taxon>Neoptera</taxon>
        <taxon>Endopterygota</taxon>
        <taxon>Diptera</taxon>
        <taxon>Nematocera</taxon>
        <taxon>Culicoidea</taxon>
        <taxon>Culicidae</taxon>
        <taxon>Anophelinae</taxon>
        <taxon>Anopheles</taxon>
    </lineage>
</organism>
<evidence type="ECO:0000256" key="4">
    <source>
        <dbReference type="ARBA" id="ARBA00010963"/>
    </source>
</evidence>
<evidence type="ECO:0000256" key="10">
    <source>
        <dbReference type="ARBA" id="ARBA00022776"/>
    </source>
</evidence>
<keyword evidence="10" id="KW-0498">Mitosis</keyword>
<feature type="region of interest" description="Disordered" evidence="17">
    <location>
        <begin position="265"/>
        <end position="287"/>
    </location>
</feature>
<dbReference type="GO" id="GO:0022900">
    <property type="term" value="P:electron transport chain"/>
    <property type="evidence" value="ECO:0007669"/>
    <property type="project" value="InterPro"/>
</dbReference>
<proteinExistence type="inferred from homology"/>
<evidence type="ECO:0000256" key="14">
    <source>
        <dbReference type="ARBA" id="ARBA00023128"/>
    </source>
</evidence>
<reference evidence="19" key="1">
    <citation type="journal article" date="2014" name="Genome Biol.">
        <title>Genome analysis of a major urban malaria vector mosquito, Anopheles stephensi.</title>
        <authorList>
            <person name="Jiang X."/>
            <person name="Peery A."/>
            <person name="Hall A.B."/>
            <person name="Sharma A."/>
            <person name="Chen X.G."/>
            <person name="Waterhouse R.M."/>
            <person name="Komissarov A."/>
            <person name="Riehle M.M."/>
            <person name="Shouche Y."/>
            <person name="Sharakhova M.V."/>
            <person name="Lawson D."/>
            <person name="Pakpour N."/>
            <person name="Arensburger P."/>
            <person name="Davidson V.L."/>
            <person name="Eiglmeier K."/>
            <person name="Emrich S."/>
            <person name="George P."/>
            <person name="Kennedy R.C."/>
            <person name="Mane S.P."/>
            <person name="Maslen G."/>
            <person name="Oringanje C."/>
            <person name="Qi Y."/>
            <person name="Settlage R."/>
            <person name="Tojo M."/>
            <person name="Tubio J.M."/>
            <person name="Unger M.F."/>
            <person name="Wang B."/>
            <person name="Vernick K.D."/>
            <person name="Ribeiro J.M."/>
            <person name="James A.A."/>
            <person name="Michel K."/>
            <person name="Riehle M.A."/>
            <person name="Luckhart S."/>
            <person name="Sharakhov I.V."/>
            <person name="Tu Z."/>
        </authorList>
    </citation>
    <scope>NUCLEOTIDE SEQUENCE [LARGE SCALE GENOMIC DNA]</scope>
    <source>
        <strain evidence="19">Indian</strain>
    </source>
</reference>
<dbReference type="PRINTS" id="PR02038">
    <property type="entry name" value="AURORABORA"/>
</dbReference>
<evidence type="ECO:0000256" key="1">
    <source>
        <dbReference type="ARBA" id="ARBA00003195"/>
    </source>
</evidence>
<dbReference type="PANTHER" id="PTHR14728:SF2">
    <property type="entry name" value="PROTEIN AURORA BOREALIS"/>
    <property type="match status" value="1"/>
</dbReference>
<dbReference type="VEuPathDB" id="VectorBase:ASTEI20_038425"/>
<dbReference type="GO" id="GO:0007088">
    <property type="term" value="P:regulation of mitotic nuclear division"/>
    <property type="evidence" value="ECO:0007669"/>
    <property type="project" value="TreeGrafter"/>
</dbReference>